<dbReference type="KEGG" id="oai:OLEAN_C22630"/>
<dbReference type="InterPro" id="IPR048156">
    <property type="entry name" value="PA2817-like"/>
</dbReference>
<proteinExistence type="predicted"/>
<dbReference type="PATRIC" id="fig|698738.3.peg.2343"/>
<dbReference type="EMBL" id="FO203512">
    <property type="protein sequence ID" value="CCK76439.1"/>
    <property type="molecule type" value="Genomic_DNA"/>
</dbReference>
<dbReference type="AlphaFoldDB" id="R4YU83"/>
<dbReference type="NCBIfam" id="NF041512">
    <property type="entry name" value="PA2817_fam"/>
    <property type="match status" value="1"/>
</dbReference>
<evidence type="ECO:0008006" key="3">
    <source>
        <dbReference type="Google" id="ProtNLM"/>
    </source>
</evidence>
<dbReference type="OrthoDB" id="6088965at2"/>
<keyword evidence="2" id="KW-1185">Reference proteome</keyword>
<evidence type="ECO:0000313" key="2">
    <source>
        <dbReference type="Proteomes" id="UP000032749"/>
    </source>
</evidence>
<dbReference type="HOGENOM" id="CLU_137943_1_0_6"/>
<dbReference type="STRING" id="698738.OLEAN_C22630"/>
<sequence>MNQRLAYHVELLNQLAIQLAKVETSDQEYNQENTILQQLGQLIESLKDPSAQQYDSAIFEGQQWLHRFLTHNPELAPAIHRDLLWFFGGDCLHFMPDDEIEKYQLLDDAMAEAMLRNAPFNYTLSREAIFK</sequence>
<name>R4YU83_OLEAN</name>
<accession>R4YU83</accession>
<protein>
    <recommendedName>
        <fullName evidence="3">Dehydrogenase</fullName>
    </recommendedName>
</protein>
<reference evidence="1 2" key="1">
    <citation type="journal article" date="2013" name="Nat. Commun.">
        <title>Genome sequence and functional genomic analysis of the oil-degrading bacterium Oleispira antarctica.</title>
        <authorList>
            <person name="Kube M."/>
            <person name="Chernikova T.N."/>
            <person name="Al-Ramahi Y."/>
            <person name="Beloqui A."/>
            <person name="Lopez-Cortez N."/>
            <person name="Guazzaroni M.E."/>
            <person name="Heipieper H.J."/>
            <person name="Klages S."/>
            <person name="Kotsyurbenko O.R."/>
            <person name="Langer I."/>
            <person name="Nechitaylo T.Y."/>
            <person name="Lunsdorf H."/>
            <person name="Fernandez M."/>
            <person name="Juarez S."/>
            <person name="Ciordia S."/>
            <person name="Singer A."/>
            <person name="Kagan O."/>
            <person name="Egorova O."/>
            <person name="Petit P.A."/>
            <person name="Stogios P."/>
            <person name="Kim Y."/>
            <person name="Tchigvintsev A."/>
            <person name="Flick R."/>
            <person name="Denaro R."/>
            <person name="Genovese M."/>
            <person name="Albar J.P."/>
            <person name="Reva O.N."/>
            <person name="Martinez-Gomariz M."/>
            <person name="Tran H."/>
            <person name="Ferrer M."/>
            <person name="Savchenko A."/>
            <person name="Yakunin A.F."/>
            <person name="Yakimov M.M."/>
            <person name="Golyshina O.V."/>
            <person name="Reinhardt R."/>
            <person name="Golyshin P.N."/>
        </authorList>
    </citation>
    <scope>NUCLEOTIDE SEQUENCE [LARGE SCALE GENOMIC DNA]</scope>
</reference>
<dbReference type="Proteomes" id="UP000032749">
    <property type="component" value="Chromosome"/>
</dbReference>
<evidence type="ECO:0000313" key="1">
    <source>
        <dbReference type="EMBL" id="CCK76439.1"/>
    </source>
</evidence>
<gene>
    <name evidence="1" type="ORF">OLEAN_C22630</name>
</gene>
<organism evidence="1 2">
    <name type="scientific">Oleispira antarctica RB-8</name>
    <dbReference type="NCBI Taxonomy" id="698738"/>
    <lineage>
        <taxon>Bacteria</taxon>
        <taxon>Pseudomonadati</taxon>
        <taxon>Pseudomonadota</taxon>
        <taxon>Gammaproteobacteria</taxon>
        <taxon>Oceanospirillales</taxon>
        <taxon>Oceanospirillaceae</taxon>
        <taxon>Oleispira</taxon>
    </lineage>
</organism>